<gene>
    <name evidence="5" type="ordered locus">Deba_0107</name>
</gene>
<dbReference type="PANTHER" id="PTHR40661">
    <property type="match status" value="1"/>
</dbReference>
<dbReference type="Proteomes" id="UP000009047">
    <property type="component" value="Chromosome"/>
</dbReference>
<dbReference type="PROSITE" id="PS50943">
    <property type="entry name" value="HTH_CROC1"/>
    <property type="match status" value="1"/>
</dbReference>
<dbReference type="OrthoDB" id="5460881at2"/>
<dbReference type="AlphaFoldDB" id="E1QDG7"/>
<dbReference type="SUPFAM" id="SSF47413">
    <property type="entry name" value="lambda repressor-like DNA-binding domains"/>
    <property type="match status" value="1"/>
</dbReference>
<dbReference type="Pfam" id="PF00717">
    <property type="entry name" value="Peptidase_S24"/>
    <property type="match status" value="1"/>
</dbReference>
<keyword evidence="6" id="KW-1185">Reference proteome</keyword>
<accession>E1QDG7</accession>
<name>E1QDG7_DESB2</name>
<dbReference type="InterPro" id="IPR039418">
    <property type="entry name" value="LexA-like"/>
</dbReference>
<dbReference type="eggNOG" id="COG1476">
    <property type="taxonomic scope" value="Bacteria"/>
</dbReference>
<dbReference type="KEGG" id="dbr:Deba_0107"/>
<evidence type="ECO:0000256" key="2">
    <source>
        <dbReference type="ARBA" id="ARBA00023125"/>
    </source>
</evidence>
<dbReference type="CDD" id="cd06529">
    <property type="entry name" value="S24_LexA-like"/>
    <property type="match status" value="1"/>
</dbReference>
<keyword evidence="3" id="KW-0804">Transcription</keyword>
<dbReference type="SUPFAM" id="SSF51306">
    <property type="entry name" value="LexA/Signal peptidase"/>
    <property type="match status" value="1"/>
</dbReference>
<sequence>MSNNSSIRNNRVEIGGRFREIRKQLGLSQQEFASVLGVTQATASRIERGEVSATVEALSGLLCAYPDLDVGYILCGNTSAIQSPCPDALEVAANICPVIRTMNSDLSDVQQENVADDYLAVPLLEGKAAAGAGGVTWNQVKSLVWVYKPELGQRRNCVALRVWGDSMEPTIPDGSIVIVDLDQREPDGRGEHVWALRTEDGDTIIKRLRQTPQGVWVIISDNSMSYGPSIVWTGDFHRLVIGRVIWMWRALP</sequence>
<dbReference type="GO" id="GO:0003677">
    <property type="term" value="F:DNA binding"/>
    <property type="evidence" value="ECO:0007669"/>
    <property type="project" value="UniProtKB-KW"/>
</dbReference>
<evidence type="ECO:0000313" key="5">
    <source>
        <dbReference type="EMBL" id="ADK83486.1"/>
    </source>
</evidence>
<dbReference type="Gene3D" id="2.10.109.10">
    <property type="entry name" value="Umud Fragment, subunit A"/>
    <property type="match status" value="1"/>
</dbReference>
<dbReference type="STRING" id="644282.Deba_0107"/>
<dbReference type="CDD" id="cd00093">
    <property type="entry name" value="HTH_XRE"/>
    <property type="match status" value="1"/>
</dbReference>
<dbReference type="InterPro" id="IPR015927">
    <property type="entry name" value="Peptidase_S24_S26A/B/C"/>
</dbReference>
<dbReference type="SMART" id="SM00530">
    <property type="entry name" value="HTH_XRE"/>
    <property type="match status" value="1"/>
</dbReference>
<dbReference type="eggNOG" id="COG2932">
    <property type="taxonomic scope" value="Bacteria"/>
</dbReference>
<dbReference type="InterPro" id="IPR010982">
    <property type="entry name" value="Lambda_DNA-bd_dom_sf"/>
</dbReference>
<dbReference type="InterPro" id="IPR036286">
    <property type="entry name" value="LexA/Signal_pep-like_sf"/>
</dbReference>
<organism evidence="5 6">
    <name type="scientific">Desulfarculus baarsii (strain ATCC 33931 / DSM 2075 / LMG 7858 / VKM B-1802 / 2st14)</name>
    <dbReference type="NCBI Taxonomy" id="644282"/>
    <lineage>
        <taxon>Bacteria</taxon>
        <taxon>Pseudomonadati</taxon>
        <taxon>Thermodesulfobacteriota</taxon>
        <taxon>Desulfarculia</taxon>
        <taxon>Desulfarculales</taxon>
        <taxon>Desulfarculaceae</taxon>
        <taxon>Desulfarculus</taxon>
    </lineage>
</organism>
<keyword evidence="2" id="KW-0238">DNA-binding</keyword>
<dbReference type="HOGENOM" id="CLU_066192_1_2_7"/>
<dbReference type="PANTHER" id="PTHR40661:SF3">
    <property type="entry name" value="FELS-1 PROPHAGE TRANSCRIPTIONAL REGULATOR"/>
    <property type="match status" value="1"/>
</dbReference>
<feature type="domain" description="HTH cro/C1-type" evidence="4">
    <location>
        <begin position="18"/>
        <end position="73"/>
    </location>
</feature>
<evidence type="ECO:0000259" key="4">
    <source>
        <dbReference type="PROSITE" id="PS50943"/>
    </source>
</evidence>
<dbReference type="InterPro" id="IPR001387">
    <property type="entry name" value="Cro/C1-type_HTH"/>
</dbReference>
<dbReference type="RefSeq" id="WP_013256942.1">
    <property type="nucleotide sequence ID" value="NC_014365.1"/>
</dbReference>
<keyword evidence="1" id="KW-0805">Transcription regulation</keyword>
<evidence type="ECO:0000313" key="6">
    <source>
        <dbReference type="Proteomes" id="UP000009047"/>
    </source>
</evidence>
<evidence type="ECO:0000256" key="3">
    <source>
        <dbReference type="ARBA" id="ARBA00023163"/>
    </source>
</evidence>
<reference evidence="5 6" key="1">
    <citation type="journal article" date="2010" name="Stand. Genomic Sci.">
        <title>Complete genome sequence of Desulfarculus baarsii type strain (2st14).</title>
        <authorList>
            <person name="Sun H."/>
            <person name="Spring S."/>
            <person name="Lapidus A."/>
            <person name="Davenport K."/>
            <person name="Del Rio T.G."/>
            <person name="Tice H."/>
            <person name="Nolan M."/>
            <person name="Copeland A."/>
            <person name="Cheng J.F."/>
            <person name="Lucas S."/>
            <person name="Tapia R."/>
            <person name="Goodwin L."/>
            <person name="Pitluck S."/>
            <person name="Ivanova N."/>
            <person name="Pagani I."/>
            <person name="Mavromatis K."/>
            <person name="Ovchinnikova G."/>
            <person name="Pati A."/>
            <person name="Chen A."/>
            <person name="Palaniappan K."/>
            <person name="Hauser L."/>
            <person name="Chang Y.J."/>
            <person name="Jeffries C.D."/>
            <person name="Detter J.C."/>
            <person name="Han C."/>
            <person name="Rohde M."/>
            <person name="Brambilla E."/>
            <person name="Goker M."/>
            <person name="Woyke T."/>
            <person name="Bristow J."/>
            <person name="Eisen J.A."/>
            <person name="Markowitz V."/>
            <person name="Hugenholtz P."/>
            <person name="Kyrpides N.C."/>
            <person name="Klenk H.P."/>
            <person name="Land M."/>
        </authorList>
    </citation>
    <scope>NUCLEOTIDE SEQUENCE [LARGE SCALE GENOMIC DNA]</scope>
    <source>
        <strain evidence="6">ATCC 33931 / DSM 2075 / LMG 7858 / VKM B-1802 / 2st14</strain>
    </source>
</reference>
<evidence type="ECO:0000256" key="1">
    <source>
        <dbReference type="ARBA" id="ARBA00023015"/>
    </source>
</evidence>
<protein>
    <submittedName>
        <fullName evidence="5">Phage repressor</fullName>
    </submittedName>
</protein>
<proteinExistence type="predicted"/>
<dbReference type="Pfam" id="PF01381">
    <property type="entry name" value="HTH_3"/>
    <property type="match status" value="1"/>
</dbReference>
<dbReference type="Gene3D" id="1.10.260.40">
    <property type="entry name" value="lambda repressor-like DNA-binding domains"/>
    <property type="match status" value="1"/>
</dbReference>
<dbReference type="EMBL" id="CP002085">
    <property type="protein sequence ID" value="ADK83486.1"/>
    <property type="molecule type" value="Genomic_DNA"/>
</dbReference>